<sequence>MEANGLAYLPAGEARLLRHLDDMFERWGIGVGAEPVIGAPLLPVAKLAKLDYYQNFPHQALVVNALDLERRPQGQDACAIEAFPPEQLQSAEIALPSATCYAVYLGMEGTSLPGNTLITLVGRCFRREERYTGLRRLLGFHMREIVALGEQEFVEEHIDRFSSRILQFAEALDLPLRKEAATDPFFDGEGPRALLQRIAPVKYEFLAGDLAIASVNKHRNFFGERCDIQLADSGRPVFTSCVAFGLERWLAVLHDRYGDWAAADEAVAKADQALASAAPTEGTSHAV</sequence>
<organism evidence="1 2">
    <name type="scientific">Streptomyces sirii</name>
    <dbReference type="NCBI Taxonomy" id="3127701"/>
    <lineage>
        <taxon>Bacteria</taxon>
        <taxon>Bacillati</taxon>
        <taxon>Actinomycetota</taxon>
        <taxon>Actinomycetes</taxon>
        <taxon>Kitasatosporales</taxon>
        <taxon>Streptomycetaceae</taxon>
        <taxon>Streptomyces</taxon>
    </lineage>
</organism>
<evidence type="ECO:0000313" key="2">
    <source>
        <dbReference type="Proteomes" id="UP001626628"/>
    </source>
</evidence>
<protein>
    <recommendedName>
        <fullName evidence="3">Aminoacyl-transfer RNA synthetases class-II family profile domain-containing protein</fullName>
    </recommendedName>
</protein>
<reference evidence="1 2" key="1">
    <citation type="submission" date="2024-03" db="EMBL/GenBank/DDBJ databases">
        <title>The complete genome of Streptomyces sirii sp.nov.</title>
        <authorList>
            <person name="Zakalyukina Y.V."/>
            <person name="Belik A.R."/>
            <person name="Biryukov M.V."/>
            <person name="Baturina O.A."/>
            <person name="Kabilov M.R."/>
        </authorList>
    </citation>
    <scope>NUCLEOTIDE SEQUENCE [LARGE SCALE GENOMIC DNA]</scope>
    <source>
        <strain evidence="1 2">BP-8</strain>
    </source>
</reference>
<gene>
    <name evidence="1" type="ORF">WAB15_22590</name>
</gene>
<dbReference type="SUPFAM" id="SSF55681">
    <property type="entry name" value="Class II aaRS and biotin synthetases"/>
    <property type="match status" value="1"/>
</dbReference>
<keyword evidence="2" id="KW-1185">Reference proteome</keyword>
<dbReference type="InterPro" id="IPR045864">
    <property type="entry name" value="aa-tRNA-synth_II/BPL/LPL"/>
</dbReference>
<evidence type="ECO:0000313" key="1">
    <source>
        <dbReference type="EMBL" id="WXK78555.1"/>
    </source>
</evidence>
<dbReference type="Gene3D" id="3.30.930.10">
    <property type="entry name" value="Bira Bifunctional Protein, Domain 2"/>
    <property type="match status" value="1"/>
</dbReference>
<dbReference type="Proteomes" id="UP001626628">
    <property type="component" value="Chromosome"/>
</dbReference>
<accession>A0ABZ2QQ98</accession>
<proteinExistence type="predicted"/>
<dbReference type="RefSeq" id="WP_399151029.1">
    <property type="nucleotide sequence ID" value="NZ_CP147982.1"/>
</dbReference>
<dbReference type="EMBL" id="CP147982">
    <property type="protein sequence ID" value="WXK78555.1"/>
    <property type="molecule type" value="Genomic_DNA"/>
</dbReference>
<evidence type="ECO:0008006" key="3">
    <source>
        <dbReference type="Google" id="ProtNLM"/>
    </source>
</evidence>
<name>A0ABZ2QQ98_9ACTN</name>